<comment type="subcellular location">
    <subcellularLocation>
        <location evidence="1">Cell envelope</location>
    </subcellularLocation>
</comment>
<dbReference type="PANTHER" id="PTHR30158:SF3">
    <property type="entry name" value="MULTIDRUG EFFLUX PUMP SUBUNIT ACRA-RELATED"/>
    <property type="match status" value="1"/>
</dbReference>
<dbReference type="Gene3D" id="2.40.30.170">
    <property type="match status" value="1"/>
</dbReference>
<protein>
    <submittedName>
        <fullName evidence="7">Efflux transporter periplasmic adaptor subunit</fullName>
    </submittedName>
</protein>
<dbReference type="PANTHER" id="PTHR30158">
    <property type="entry name" value="ACRA/E-RELATED COMPONENT OF DRUG EFFLUX TRANSPORTER"/>
    <property type="match status" value="1"/>
</dbReference>
<evidence type="ECO:0000259" key="3">
    <source>
        <dbReference type="Pfam" id="PF25876"/>
    </source>
</evidence>
<dbReference type="FunFam" id="2.40.420.20:FF:000001">
    <property type="entry name" value="Efflux RND transporter periplasmic adaptor subunit"/>
    <property type="match status" value="1"/>
</dbReference>
<name>A0A1W6LE84_9BURK</name>
<feature type="domain" description="Multidrug resistance protein MdtA-like beta-barrel" evidence="5">
    <location>
        <begin position="205"/>
        <end position="296"/>
    </location>
</feature>
<evidence type="ECO:0000313" key="7">
    <source>
        <dbReference type="EMBL" id="ARN22488.1"/>
    </source>
</evidence>
<dbReference type="NCBIfam" id="TIGR01730">
    <property type="entry name" value="RND_mfp"/>
    <property type="match status" value="1"/>
</dbReference>
<evidence type="ECO:0000256" key="2">
    <source>
        <dbReference type="ARBA" id="ARBA00009477"/>
    </source>
</evidence>
<dbReference type="Gene3D" id="2.40.420.20">
    <property type="match status" value="1"/>
</dbReference>
<evidence type="ECO:0000313" key="8">
    <source>
        <dbReference type="Proteomes" id="UP000193427"/>
    </source>
</evidence>
<dbReference type="STRING" id="946333.A4W93_22685"/>
<feature type="domain" description="Multidrug resistance protein MdtA-like barrel-sandwich hybrid" evidence="4">
    <location>
        <begin position="59"/>
        <end position="201"/>
    </location>
</feature>
<dbReference type="SUPFAM" id="SSF111369">
    <property type="entry name" value="HlyD-like secretion proteins"/>
    <property type="match status" value="1"/>
</dbReference>
<dbReference type="Gene3D" id="1.10.287.470">
    <property type="entry name" value="Helix hairpin bin"/>
    <property type="match status" value="1"/>
</dbReference>
<dbReference type="Gene3D" id="2.40.50.100">
    <property type="match status" value="1"/>
</dbReference>
<dbReference type="Pfam" id="PF25876">
    <property type="entry name" value="HH_MFP_RND"/>
    <property type="match status" value="1"/>
</dbReference>
<dbReference type="InterPro" id="IPR006143">
    <property type="entry name" value="RND_pump_MFP"/>
</dbReference>
<dbReference type="GO" id="GO:0022857">
    <property type="term" value="F:transmembrane transporter activity"/>
    <property type="evidence" value="ECO:0007669"/>
    <property type="project" value="InterPro"/>
</dbReference>
<gene>
    <name evidence="7" type="ORF">A4W93_22685</name>
</gene>
<dbReference type="Pfam" id="PF25944">
    <property type="entry name" value="Beta-barrel_RND"/>
    <property type="match status" value="1"/>
</dbReference>
<dbReference type="InterPro" id="IPR058626">
    <property type="entry name" value="MdtA-like_b-barrel"/>
</dbReference>
<dbReference type="InterPro" id="IPR058625">
    <property type="entry name" value="MdtA-like_BSH"/>
</dbReference>
<evidence type="ECO:0000259" key="6">
    <source>
        <dbReference type="Pfam" id="PF25967"/>
    </source>
</evidence>
<dbReference type="EMBL" id="CP015118">
    <property type="protein sequence ID" value="ARN22488.1"/>
    <property type="molecule type" value="Genomic_DNA"/>
</dbReference>
<dbReference type="RefSeq" id="WP_085752789.1">
    <property type="nucleotide sequence ID" value="NZ_BSPR01000020.1"/>
</dbReference>
<dbReference type="InterPro" id="IPR058624">
    <property type="entry name" value="MdtA-like_HH"/>
</dbReference>
<accession>A0A1W6LE84</accession>
<dbReference type="InterPro" id="IPR058627">
    <property type="entry name" value="MdtA-like_C"/>
</dbReference>
<sequence length="394" mass="41092">MTSRFSRLAALVFVAALAACSKKEPPPPPKPATVGVFTVTAGSQAISTELPGRTKARLIAEIRPQVGGIVLRRLFEEGARVKAGQVLYELDPATFRAAVASAEAGVSKAMATLGTARTTAARDAELVKIDAISQQQRDTSQAAAKQAEADLEVARAALQTARINLDRTRIASPIDGFVSVSTVTPGALVTANQDAALTTVQQLDPLYVDVVQSSAELLRLKRELANGTLQQRKGSAEAPIKLVLEDGTPYAHPGRLKFSGVAVNPATGAVTLRGEVPNPEGMLMPGMYVRALLETGVADQAILVPQQGITRNPAGEAVAWVIGAENKVEARKLTVDRAIGGRWQVTSGLKPGDRVIVDGLQRTRVGATVNPVDASASAPARSASAPRAASAAAR</sequence>
<reference evidence="7 8" key="1">
    <citation type="submission" date="2016-04" db="EMBL/GenBank/DDBJ databases">
        <title>Complete genome sequence of natural rubber-degrading, novel Gram-negative bacterium, Rhizobacter gummiphilus strain NS21.</title>
        <authorList>
            <person name="Tabata M."/>
            <person name="Kasai D."/>
            <person name="Fukuda M."/>
        </authorList>
    </citation>
    <scope>NUCLEOTIDE SEQUENCE [LARGE SCALE GENOMIC DNA]</scope>
    <source>
        <strain evidence="7 8">NS21</strain>
    </source>
</reference>
<proteinExistence type="inferred from homology"/>
<dbReference type="Pfam" id="PF25967">
    <property type="entry name" value="RND-MFP_C"/>
    <property type="match status" value="1"/>
</dbReference>
<dbReference type="AlphaFoldDB" id="A0A1W6LE84"/>
<dbReference type="Pfam" id="PF25917">
    <property type="entry name" value="BSH_RND"/>
    <property type="match status" value="1"/>
</dbReference>
<feature type="domain" description="Multidrug resistance protein MdtA-like alpha-helical hairpin" evidence="3">
    <location>
        <begin position="100"/>
        <end position="168"/>
    </location>
</feature>
<dbReference type="GO" id="GO:0005886">
    <property type="term" value="C:plasma membrane"/>
    <property type="evidence" value="ECO:0007669"/>
    <property type="project" value="UniProtKB-SubCell"/>
</dbReference>
<evidence type="ECO:0000256" key="1">
    <source>
        <dbReference type="ARBA" id="ARBA00004196"/>
    </source>
</evidence>
<dbReference type="Proteomes" id="UP000193427">
    <property type="component" value="Chromosome"/>
</dbReference>
<evidence type="ECO:0000259" key="4">
    <source>
        <dbReference type="Pfam" id="PF25917"/>
    </source>
</evidence>
<feature type="domain" description="Multidrug resistance protein MdtA-like C-terminal permuted SH3" evidence="6">
    <location>
        <begin position="300"/>
        <end position="362"/>
    </location>
</feature>
<dbReference type="PROSITE" id="PS51257">
    <property type="entry name" value="PROKAR_LIPOPROTEIN"/>
    <property type="match status" value="1"/>
</dbReference>
<comment type="similarity">
    <text evidence="2">Belongs to the membrane fusion protein (MFP) (TC 8.A.1) family.</text>
</comment>
<organism evidence="7 8">
    <name type="scientific">Piscinibacter gummiphilus</name>
    <dbReference type="NCBI Taxonomy" id="946333"/>
    <lineage>
        <taxon>Bacteria</taxon>
        <taxon>Pseudomonadati</taxon>
        <taxon>Pseudomonadota</taxon>
        <taxon>Betaproteobacteria</taxon>
        <taxon>Burkholderiales</taxon>
        <taxon>Sphaerotilaceae</taxon>
        <taxon>Piscinibacter</taxon>
    </lineage>
</organism>
<dbReference type="GO" id="GO:0046677">
    <property type="term" value="P:response to antibiotic"/>
    <property type="evidence" value="ECO:0007669"/>
    <property type="project" value="TreeGrafter"/>
</dbReference>
<dbReference type="KEGG" id="rgu:A4W93_22685"/>
<keyword evidence="8" id="KW-1185">Reference proteome</keyword>
<evidence type="ECO:0000259" key="5">
    <source>
        <dbReference type="Pfam" id="PF25944"/>
    </source>
</evidence>
<dbReference type="OrthoDB" id="9783047at2"/>